<organism evidence="2 3">
    <name type="scientific">Haloechinothrix salitolerans</name>
    <dbReference type="NCBI Taxonomy" id="926830"/>
    <lineage>
        <taxon>Bacteria</taxon>
        <taxon>Bacillati</taxon>
        <taxon>Actinomycetota</taxon>
        <taxon>Actinomycetes</taxon>
        <taxon>Pseudonocardiales</taxon>
        <taxon>Pseudonocardiaceae</taxon>
        <taxon>Haloechinothrix</taxon>
    </lineage>
</organism>
<gene>
    <name evidence="2" type="ORF">ACFQGD_31265</name>
</gene>
<dbReference type="EMBL" id="JBHSXX010000001">
    <property type="protein sequence ID" value="MFC6871610.1"/>
    <property type="molecule type" value="Genomic_DNA"/>
</dbReference>
<name>A0ABW2CAQ4_9PSEU</name>
<reference evidence="3" key="1">
    <citation type="journal article" date="2019" name="Int. J. Syst. Evol. Microbiol.">
        <title>The Global Catalogue of Microorganisms (GCM) 10K type strain sequencing project: providing services to taxonomists for standard genome sequencing and annotation.</title>
        <authorList>
            <consortium name="The Broad Institute Genomics Platform"/>
            <consortium name="The Broad Institute Genome Sequencing Center for Infectious Disease"/>
            <person name="Wu L."/>
            <person name="Ma J."/>
        </authorList>
    </citation>
    <scope>NUCLEOTIDE SEQUENCE [LARGE SCALE GENOMIC DNA]</scope>
    <source>
        <strain evidence="3">KCTC 32255</strain>
    </source>
</reference>
<feature type="compositionally biased region" description="Low complexity" evidence="1">
    <location>
        <begin position="176"/>
        <end position="186"/>
    </location>
</feature>
<evidence type="ECO:0000256" key="1">
    <source>
        <dbReference type="SAM" id="MobiDB-lite"/>
    </source>
</evidence>
<evidence type="ECO:0000313" key="2">
    <source>
        <dbReference type="EMBL" id="MFC6871610.1"/>
    </source>
</evidence>
<sequence>MSAPVPNAPADGGAADAPPTPDPTTSAGPGGSHSGSNSEPNSGSNTGAEQGSPTTSPDVEALRTEVTEWRTKAEGAQQDIVDKIARALGITAGDEAPTVEQVTDQLTAAQREARERAVDLAVYRSADAAGADPDALLDSTGFRKRVADLDPAADGFADKVAAAITAAVKENPRLSAAPAAAPRSGGEITGGSPSGGDDLGSLSIEDYIKRTRKGRS</sequence>
<dbReference type="Proteomes" id="UP001596337">
    <property type="component" value="Unassembled WGS sequence"/>
</dbReference>
<dbReference type="RefSeq" id="WP_345391495.1">
    <property type="nucleotide sequence ID" value="NZ_BAABLA010000007.1"/>
</dbReference>
<feature type="compositionally biased region" description="Low complexity" evidence="1">
    <location>
        <begin position="34"/>
        <end position="47"/>
    </location>
</feature>
<keyword evidence="3" id="KW-1185">Reference proteome</keyword>
<accession>A0ABW2CAQ4</accession>
<proteinExistence type="predicted"/>
<feature type="region of interest" description="Disordered" evidence="1">
    <location>
        <begin position="171"/>
        <end position="216"/>
    </location>
</feature>
<comment type="caution">
    <text evidence="2">The sequence shown here is derived from an EMBL/GenBank/DDBJ whole genome shotgun (WGS) entry which is preliminary data.</text>
</comment>
<feature type="compositionally biased region" description="Gly residues" evidence="1">
    <location>
        <begin position="187"/>
        <end position="198"/>
    </location>
</feature>
<evidence type="ECO:0008006" key="4">
    <source>
        <dbReference type="Google" id="ProtNLM"/>
    </source>
</evidence>
<feature type="compositionally biased region" description="Polar residues" evidence="1">
    <location>
        <begin position="48"/>
        <end position="57"/>
    </location>
</feature>
<feature type="region of interest" description="Disordered" evidence="1">
    <location>
        <begin position="1"/>
        <end position="64"/>
    </location>
</feature>
<evidence type="ECO:0000313" key="3">
    <source>
        <dbReference type="Proteomes" id="UP001596337"/>
    </source>
</evidence>
<protein>
    <recommendedName>
        <fullName evidence="4">Scaffolding protein</fullName>
    </recommendedName>
</protein>
<feature type="compositionally biased region" description="Low complexity" evidence="1">
    <location>
        <begin position="8"/>
        <end position="27"/>
    </location>
</feature>